<dbReference type="GO" id="GO:0003779">
    <property type="term" value="F:actin binding"/>
    <property type="evidence" value="ECO:0007669"/>
    <property type="project" value="InterPro"/>
</dbReference>
<name>A0A1B0CVB7_LUTLO</name>
<dbReference type="Gene3D" id="6.10.280.150">
    <property type="match status" value="1"/>
</dbReference>
<evidence type="ECO:0000256" key="1">
    <source>
        <dbReference type="SAM" id="MobiDB-lite"/>
    </source>
</evidence>
<reference evidence="3" key="1">
    <citation type="submission" date="2020-05" db="UniProtKB">
        <authorList>
            <consortium name="EnsemblMetazoa"/>
        </authorList>
    </citation>
    <scope>IDENTIFICATION</scope>
    <source>
        <strain evidence="3">Jacobina</strain>
    </source>
</reference>
<keyword evidence="4" id="KW-1185">Reference proteome</keyword>
<accession>A0A1B0CVB7</accession>
<protein>
    <recommendedName>
        <fullName evidence="2">WH2 domain-containing protein</fullName>
    </recommendedName>
</protein>
<dbReference type="VEuPathDB" id="VectorBase:LLONM1_006302"/>
<organism evidence="3 4">
    <name type="scientific">Lutzomyia longipalpis</name>
    <name type="common">Sand fly</name>
    <dbReference type="NCBI Taxonomy" id="7200"/>
    <lineage>
        <taxon>Eukaryota</taxon>
        <taxon>Metazoa</taxon>
        <taxon>Ecdysozoa</taxon>
        <taxon>Arthropoda</taxon>
        <taxon>Hexapoda</taxon>
        <taxon>Insecta</taxon>
        <taxon>Pterygota</taxon>
        <taxon>Neoptera</taxon>
        <taxon>Endopterygota</taxon>
        <taxon>Diptera</taxon>
        <taxon>Nematocera</taxon>
        <taxon>Psychodoidea</taxon>
        <taxon>Psychodidae</taxon>
        <taxon>Lutzomyia</taxon>
        <taxon>Lutzomyia</taxon>
    </lineage>
</organism>
<dbReference type="InterPro" id="IPR003124">
    <property type="entry name" value="WH2_dom"/>
</dbReference>
<proteinExistence type="predicted"/>
<dbReference type="PROSITE" id="PS51082">
    <property type="entry name" value="WH2"/>
    <property type="match status" value="1"/>
</dbReference>
<dbReference type="AlphaFoldDB" id="A0A1B0CVB7"/>
<dbReference type="SMART" id="SM00246">
    <property type="entry name" value="WH2"/>
    <property type="match status" value="1"/>
</dbReference>
<feature type="region of interest" description="Disordered" evidence="1">
    <location>
        <begin position="92"/>
        <end position="115"/>
    </location>
</feature>
<sequence length="115" mass="12725">MSPPPASGPIKSVTNGDVNNLNAMMNMQQQNITNTTKKVLPPIHDSRNDLMKAIRDGIKLRKVEKCEAKENERTTAFHDVASILARRVAIELSESESSESDEDSEGWMEPNETSA</sequence>
<evidence type="ECO:0000313" key="3">
    <source>
        <dbReference type="EnsemblMetazoa" id="LLOJ008902-PA"/>
    </source>
</evidence>
<evidence type="ECO:0000313" key="4">
    <source>
        <dbReference type="Proteomes" id="UP000092461"/>
    </source>
</evidence>
<dbReference type="Pfam" id="PF02205">
    <property type="entry name" value="WH2"/>
    <property type="match status" value="1"/>
</dbReference>
<evidence type="ECO:0000259" key="2">
    <source>
        <dbReference type="PROSITE" id="PS51082"/>
    </source>
</evidence>
<dbReference type="EMBL" id="AJWK01030391">
    <property type="status" value="NOT_ANNOTATED_CDS"/>
    <property type="molecule type" value="Genomic_DNA"/>
</dbReference>
<feature type="compositionally biased region" description="Acidic residues" evidence="1">
    <location>
        <begin position="93"/>
        <end position="106"/>
    </location>
</feature>
<dbReference type="VEuPathDB" id="VectorBase:LLOJ008902"/>
<dbReference type="Proteomes" id="UP000092461">
    <property type="component" value="Unassembled WGS sequence"/>
</dbReference>
<dbReference type="EnsemblMetazoa" id="LLOJ008902-RA">
    <property type="protein sequence ID" value="LLOJ008902-PA"/>
    <property type="gene ID" value="LLOJ008902"/>
</dbReference>
<feature type="domain" description="WH2" evidence="2">
    <location>
        <begin position="46"/>
        <end position="63"/>
    </location>
</feature>